<dbReference type="InterPro" id="IPR004158">
    <property type="entry name" value="DUF247_pln"/>
</dbReference>
<dbReference type="PANTHER" id="PTHR31170:SF24">
    <property type="match status" value="1"/>
</dbReference>
<dbReference type="Pfam" id="PF03140">
    <property type="entry name" value="DUF247"/>
    <property type="match status" value="3"/>
</dbReference>
<gene>
    <name evidence="1" type="ORF">SVIM_LOCUS365391</name>
</gene>
<organism evidence="1">
    <name type="scientific">Salix viminalis</name>
    <name type="common">Common osier</name>
    <name type="synonym">Basket willow</name>
    <dbReference type="NCBI Taxonomy" id="40686"/>
    <lineage>
        <taxon>Eukaryota</taxon>
        <taxon>Viridiplantae</taxon>
        <taxon>Streptophyta</taxon>
        <taxon>Embryophyta</taxon>
        <taxon>Tracheophyta</taxon>
        <taxon>Spermatophyta</taxon>
        <taxon>Magnoliopsida</taxon>
        <taxon>eudicotyledons</taxon>
        <taxon>Gunneridae</taxon>
        <taxon>Pentapetalae</taxon>
        <taxon>rosids</taxon>
        <taxon>fabids</taxon>
        <taxon>Malpighiales</taxon>
        <taxon>Salicaceae</taxon>
        <taxon>Saliceae</taxon>
        <taxon>Salix</taxon>
    </lineage>
</organism>
<evidence type="ECO:0000313" key="1">
    <source>
        <dbReference type="EMBL" id="VFU52902.1"/>
    </source>
</evidence>
<proteinExistence type="predicted"/>
<dbReference type="PANTHER" id="PTHR31170">
    <property type="entry name" value="BNAC04G53230D PROTEIN"/>
    <property type="match status" value="1"/>
</dbReference>
<reference evidence="1" key="1">
    <citation type="submission" date="2019-03" db="EMBL/GenBank/DDBJ databases">
        <authorList>
            <person name="Mank J."/>
            <person name="Almeida P."/>
        </authorList>
    </citation>
    <scope>NUCLEOTIDE SEQUENCE</scope>
    <source>
        <strain evidence="1">78183</strain>
    </source>
</reference>
<dbReference type="AlphaFoldDB" id="A0A6N2MF90"/>
<accession>A0A6N2MF90</accession>
<name>A0A6N2MF90_SALVM</name>
<sequence length="665" mass="76948">MSKLIRKIGKIIGKNVSKKNVSKKNRIDVGSASSNINNAESSNTEASTSRVSFLERDIETGILARLQNKMELMTSQQVMTEYCICRVPNSFRNVKPEAYTPQLISIGPLHRGDERLKGMEEQKLRYFKEFVEEQGRVKIDDLWWHIQGKEADIRACYSENFNEIGSIDFIDMIMLDAVFIFEFFQHSNGGYFQNLKPWMIFDIREDLMLLENQLPFFIIEKIYDVAGDARQETERIPFLTLATVHFGKYLFSQGDVQGVQNTCPDVEGSIQNNDPDDEEGSRHFTDLIRSDDAAVSNMINNLCKNIGDNDTCFDDISQEINAHYENRCNHRKATLKLVYFPNIWRGTGTVAAAILLILTLIQTIRTFLLEKDKFTARASNMKNHVEQASASNMEDYVSSSQKKGKGFDVVGSDSDIDYKDINNACTTNSERDDNKILAQLNDKMKELSSKQNRDHCCIYRVPKSLRNVNWKAYTPLLISVGPLHREIKRIQTMQNHKWRCFKEFTEQDGMNKEKIRDLVVIIQNKEKYIRFCYSEKFNQINSCDFIEMILLDAVFIIEFLKEYKHPKNFEPRMMFDIKEDLILLENQLPFSIIWGIYSKINHDFQDVHATWISFLDLVTDAFGKNTGGSFLNRLKYSAVMLRKAGVRFQVTRDECLVNITFDKGV</sequence>
<protein>
    <submittedName>
        <fullName evidence="1">Uncharacterized protein</fullName>
    </submittedName>
</protein>
<dbReference type="EMBL" id="CAADRP010001807">
    <property type="protein sequence ID" value="VFU52902.1"/>
    <property type="molecule type" value="Genomic_DNA"/>
</dbReference>